<name>A0ABN9GMW9_9NEOB</name>
<feature type="chain" id="PRO_5047435340" evidence="2">
    <location>
        <begin position="21"/>
        <end position="48"/>
    </location>
</feature>
<comment type="caution">
    <text evidence="3">The sequence shown here is derived from an EMBL/GenBank/DDBJ whole genome shotgun (WGS) entry which is preliminary data.</text>
</comment>
<keyword evidence="4" id="KW-1185">Reference proteome</keyword>
<proteinExistence type="predicted"/>
<reference evidence="3" key="1">
    <citation type="submission" date="2023-05" db="EMBL/GenBank/DDBJ databases">
        <authorList>
            <person name="Stuckert A."/>
        </authorList>
    </citation>
    <scope>NUCLEOTIDE SEQUENCE</scope>
</reference>
<feature type="signal peptide" evidence="2">
    <location>
        <begin position="1"/>
        <end position="20"/>
    </location>
</feature>
<evidence type="ECO:0000256" key="2">
    <source>
        <dbReference type="SAM" id="SignalP"/>
    </source>
</evidence>
<feature type="compositionally biased region" description="Polar residues" evidence="1">
    <location>
        <begin position="35"/>
        <end position="48"/>
    </location>
</feature>
<dbReference type="EMBL" id="CATNWA010019006">
    <property type="protein sequence ID" value="CAI9610670.1"/>
    <property type="molecule type" value="Genomic_DNA"/>
</dbReference>
<gene>
    <name evidence="3" type="ORF">SPARVUS_LOCUS14444121</name>
</gene>
<protein>
    <submittedName>
        <fullName evidence="3">Uncharacterized protein</fullName>
    </submittedName>
</protein>
<dbReference type="Proteomes" id="UP001162483">
    <property type="component" value="Unassembled WGS sequence"/>
</dbReference>
<sequence>MLCFMCFFCVGACDWHRANQHCPDRGSGVMKPKAQKTTYSGQPDTAEH</sequence>
<organism evidence="3 4">
    <name type="scientific">Staurois parvus</name>
    <dbReference type="NCBI Taxonomy" id="386267"/>
    <lineage>
        <taxon>Eukaryota</taxon>
        <taxon>Metazoa</taxon>
        <taxon>Chordata</taxon>
        <taxon>Craniata</taxon>
        <taxon>Vertebrata</taxon>
        <taxon>Euteleostomi</taxon>
        <taxon>Amphibia</taxon>
        <taxon>Batrachia</taxon>
        <taxon>Anura</taxon>
        <taxon>Neobatrachia</taxon>
        <taxon>Ranoidea</taxon>
        <taxon>Ranidae</taxon>
        <taxon>Staurois</taxon>
    </lineage>
</organism>
<evidence type="ECO:0000313" key="4">
    <source>
        <dbReference type="Proteomes" id="UP001162483"/>
    </source>
</evidence>
<keyword evidence="2" id="KW-0732">Signal</keyword>
<feature type="region of interest" description="Disordered" evidence="1">
    <location>
        <begin position="23"/>
        <end position="48"/>
    </location>
</feature>
<accession>A0ABN9GMW9</accession>
<evidence type="ECO:0000256" key="1">
    <source>
        <dbReference type="SAM" id="MobiDB-lite"/>
    </source>
</evidence>
<evidence type="ECO:0000313" key="3">
    <source>
        <dbReference type="EMBL" id="CAI9610670.1"/>
    </source>
</evidence>